<dbReference type="Proteomes" id="UP000050497">
    <property type="component" value="Unassembled WGS sequence"/>
</dbReference>
<comment type="caution">
    <text evidence="1">The sequence shown here is derived from an EMBL/GenBank/DDBJ whole genome shotgun (WGS) entry which is preliminary data.</text>
</comment>
<protein>
    <submittedName>
        <fullName evidence="1">Uncharacterized protein</fullName>
    </submittedName>
</protein>
<keyword evidence="4" id="KW-1185">Reference proteome</keyword>
<gene>
    <name evidence="2" type="ORF">GA0071312_3160</name>
    <name evidence="1" type="ORF">HLUCCO17_13285</name>
</gene>
<dbReference type="RefSeq" id="WP_131817835.1">
    <property type="nucleotide sequence ID" value="NZ_FMBM01000002.1"/>
</dbReference>
<proteinExistence type="predicted"/>
<reference evidence="2 4" key="2">
    <citation type="submission" date="2016-08" db="EMBL/GenBank/DDBJ databases">
        <authorList>
            <person name="Varghese N."/>
            <person name="Submissions Spin"/>
        </authorList>
    </citation>
    <scope>NUCLEOTIDE SEQUENCE [LARGE SCALE GENOMIC DNA]</scope>
    <source>
        <strain evidence="2 4">HL-109</strain>
    </source>
</reference>
<dbReference type="EMBL" id="LJSX01000021">
    <property type="protein sequence ID" value="KPQ09864.1"/>
    <property type="molecule type" value="Genomic_DNA"/>
</dbReference>
<evidence type="ECO:0000313" key="3">
    <source>
        <dbReference type="Proteomes" id="UP000050497"/>
    </source>
</evidence>
<evidence type="ECO:0000313" key="1">
    <source>
        <dbReference type="EMBL" id="KPQ09864.1"/>
    </source>
</evidence>
<accession>A0A0P8BK67</accession>
<dbReference type="Proteomes" id="UP000182800">
    <property type="component" value="Unassembled WGS sequence"/>
</dbReference>
<dbReference type="AlphaFoldDB" id="A0A0P8BK67"/>
<evidence type="ECO:0000313" key="4">
    <source>
        <dbReference type="Proteomes" id="UP000182800"/>
    </source>
</evidence>
<sequence>MAFMAGVGAGVAWMGDCGILDPMMTRTDSPSPEPGVAQDAFGHGVYDAGKAVRVVDFPRDVTPVRQVQEFH</sequence>
<organism evidence="1 3">
    <name type="scientific">Saliniramus fredricksonii</name>
    <dbReference type="NCBI Taxonomy" id="1653334"/>
    <lineage>
        <taxon>Bacteria</taxon>
        <taxon>Pseudomonadati</taxon>
        <taxon>Pseudomonadota</taxon>
        <taxon>Alphaproteobacteria</taxon>
        <taxon>Hyphomicrobiales</taxon>
        <taxon>Salinarimonadaceae</taxon>
        <taxon>Saliniramus</taxon>
    </lineage>
</organism>
<name>A0A0P8BK67_9HYPH</name>
<evidence type="ECO:0000313" key="2">
    <source>
        <dbReference type="EMBL" id="SCC82181.1"/>
    </source>
</evidence>
<reference evidence="1 3" key="1">
    <citation type="submission" date="2015-09" db="EMBL/GenBank/DDBJ databases">
        <title>Identification and resolution of microdiversity through metagenomic sequencing of parallel consortia.</title>
        <authorList>
            <person name="Nelson W.C."/>
            <person name="Romine M.F."/>
            <person name="Lindemann S.R."/>
        </authorList>
    </citation>
    <scope>NUCLEOTIDE SEQUENCE [LARGE SCALE GENOMIC DNA]</scope>
    <source>
        <strain evidence="1">HL-109</strain>
    </source>
</reference>
<dbReference type="EMBL" id="FMBM01000002">
    <property type="protein sequence ID" value="SCC82181.1"/>
    <property type="molecule type" value="Genomic_DNA"/>
</dbReference>